<proteinExistence type="predicted"/>
<dbReference type="CDD" id="cd00146">
    <property type="entry name" value="PKD"/>
    <property type="match status" value="2"/>
</dbReference>
<feature type="domain" description="PKD" evidence="2">
    <location>
        <begin position="1598"/>
        <end position="1657"/>
    </location>
</feature>
<feature type="domain" description="PKD" evidence="2">
    <location>
        <begin position="1515"/>
        <end position="1570"/>
    </location>
</feature>
<dbReference type="Gene3D" id="2.60.40.2810">
    <property type="match status" value="6"/>
</dbReference>
<dbReference type="NCBIfam" id="NF012211">
    <property type="entry name" value="tand_rpt_95"/>
    <property type="match status" value="6"/>
</dbReference>
<dbReference type="Pfam" id="PF17963">
    <property type="entry name" value="Big_9"/>
    <property type="match status" value="6"/>
</dbReference>
<dbReference type="Gene3D" id="2.60.40.10">
    <property type="entry name" value="Immunoglobulins"/>
    <property type="match status" value="2"/>
</dbReference>
<dbReference type="InterPro" id="IPR000601">
    <property type="entry name" value="PKD_dom"/>
</dbReference>
<dbReference type="RefSeq" id="WP_206715981.1">
    <property type="nucleotide sequence ID" value="NZ_CP071091.1"/>
</dbReference>
<feature type="region of interest" description="Disordered" evidence="1">
    <location>
        <begin position="38"/>
        <end position="69"/>
    </location>
</feature>
<dbReference type="PROSITE" id="PS50093">
    <property type="entry name" value="PKD"/>
    <property type="match status" value="2"/>
</dbReference>
<reference evidence="3 4" key="1">
    <citation type="submission" date="2021-02" db="EMBL/GenBank/DDBJ databases">
        <title>De Novo genome assembly of isolated myxobacteria.</title>
        <authorList>
            <person name="Stevens D.C."/>
        </authorList>
    </citation>
    <scope>NUCLEOTIDE SEQUENCE [LARGE SCALE GENOMIC DNA]</scope>
    <source>
        <strain evidence="3 4">SCHIC003</strain>
    </source>
</reference>
<feature type="compositionally biased region" description="Basic and acidic residues" evidence="1">
    <location>
        <begin position="38"/>
        <end position="51"/>
    </location>
</feature>
<evidence type="ECO:0000259" key="2">
    <source>
        <dbReference type="PROSITE" id="PS50093"/>
    </source>
</evidence>
<keyword evidence="4" id="KW-1185">Reference proteome</keyword>
<accession>A0ABX7N5Y4</accession>
<dbReference type="EMBL" id="CP071091">
    <property type="protein sequence ID" value="QSQ14187.1"/>
    <property type="molecule type" value="Genomic_DNA"/>
</dbReference>
<sequence>MGAVVRQVHFSWRADAEGFRGGHSTYAVRADREGLSLTPYHHDPRSLEKARSAGPVQKGTPFLLGTPRLTRGGRSLTDARAATRTVESDGHLALARGGVTEHLRNGEEGVEQSWTFEKAPSGSGELLVEIEASGLEFVDRSPGGLHFADAATGLGFRYGHATWVDASGRRTSLEARFHEGRIQLRVPDALLEDSAYPAVLDPVIAPEMGLGQPVLGPQVLTQSSPVASAVGSTWLVVWTDAWAGGSGQLTAARVSSEGTLLDPTGIAVRTAGSTRAWVKVSGSATDWLIVWQSANTDIQGARVSSAGVVLDATDITLVSTTDYEYKPAVASSGSGWFLVWEVRARLASTALIKGLRLSSTAQPLGNPISLNLSGLWAINPQVSFNGSRYLVVWQALESTGSNFDIRGTRVSTDGTVLDSYPLTLCTATGNQREATLAASGSSWLVAWTDERDGASRATIHGNVVYDSGAMSVTNGQLLALSLGTATLPSVAAMGWGEWFLVWQDAATSRPDIFGTRVGYDGRATGSRVVLANDARSETSPWVASGAGGSSVLVVWEEARKSMDIHGARVSSSGVNLDPAGLLLSKATNRQYVPAVAHDGTHYLVVWRDTREGEMDIYGTRVTNQGVVLDGAGLALGTASGVQDEPTVSAGASGWLVAWEDYQNGSNAGDIRGVKLSREGLVQFGFLIDGPSANMVSPALSFDGTDWYAVWADGRSQLGGQGWDIYGAKISSKGSVTPATGTLLTPGVDREQFMPAIAFNGTEHLVVWREYVRYSSTDYDIMGTRITRAGVAQPLGGFYISSAPGEQSMPVVASAGADWFVAWRDGRPATSLRGARVSSTGVVLDPSGLSLVSATESKESLSLTSDGRSHFLVWQERSSTGNVDVRGMRVRPDGTVLDAPFSLASAAENEVTPAVAAQGTSEFLVLYQRLGVAGSPTAERVVARKVLFNRPPVAAPLTRTTPEDTSVLVTLTATDADLEAMTYSVATPPASGTLSGTPPNLTYSPNADFHGEDRFTYRATDASGESSAETQVVITVTPVADAPVGVPFEVSGIEDSPLALPPLEGRDPDGDALSIEVATQPSWGVLEGTAGALRYVPAPDFHGEDGFTFIVRDATGLESVPVRVRIIVAPVNDAPVAHSRSASLDQDTGVDLVLSGVDVDGDALTFQVDRAPAHGTLSGVAPNLRYVPAARYHGDDDFIFRVHDGQAWSSPAVVRLDVRFVNTAPVAQGQAVSLAEDASAQVVLAGQDVDGDALTFELVGPPAHGVLSGTPPALTYTPVADFQGEDRFTFIARDSSGAASTPATVVLTVTDVNDAPVARDTSVGTEEDVALAVTLDARDVDGDALTFQIDGAPAHGTLSGAPPEMTYTPAQDFHGEDSFTFTVSDGTTSSSATVSLTVQSVNDAPVAVAQERVLEPVATTLTLEGSDVDGDALTFAIQVPPEHGTLEGTPPEVIFTPEEGFRGTTSFTFTVSDGERGSEPATVTLRVGNSAPVVAFNLATPGVEEGEPVQFEATAADANGDALTFHWDFGDGETSEDLRPVHAYANEGRYEVVVSVSDGLATVTRSRTLEVRNAAPELVPLDIPARAEEGRALAFRARAEDAGRDDTLTLTWDFGDGSAPVSGAEASHTYADDGTYTVKVTARDDAGAFVQEVREVQVSNLPPVPVAVSASTLQGGEVLTLQLEATDAAGAKDPLTWSLVEGPGAVTEEGLYSWSTEATTDGHFPVRVRVTDDEGGAADLVLDVRVTALTSVSTSPRGDGGGGGCAASPGSLVLSAGVLSLLAARRRRR</sequence>
<dbReference type="PANTHER" id="PTHR36842">
    <property type="entry name" value="PROTEIN TOLB HOMOLOG"/>
    <property type="match status" value="1"/>
</dbReference>
<dbReference type="InterPro" id="IPR013783">
    <property type="entry name" value="Ig-like_fold"/>
</dbReference>
<dbReference type="SMART" id="SM00089">
    <property type="entry name" value="PKD"/>
    <property type="match status" value="3"/>
</dbReference>
<protein>
    <submittedName>
        <fullName evidence="3">Tandem-95 repeat protein</fullName>
    </submittedName>
</protein>
<evidence type="ECO:0000313" key="4">
    <source>
        <dbReference type="Proteomes" id="UP000663090"/>
    </source>
</evidence>
<gene>
    <name evidence="3" type="ORF">JY572_38755</name>
</gene>
<dbReference type="InterPro" id="IPR035986">
    <property type="entry name" value="PKD_dom_sf"/>
</dbReference>
<organism evidence="3 4">
    <name type="scientific">Myxococcus landrumensis</name>
    <dbReference type="NCBI Taxonomy" id="2813577"/>
    <lineage>
        <taxon>Bacteria</taxon>
        <taxon>Pseudomonadati</taxon>
        <taxon>Myxococcota</taxon>
        <taxon>Myxococcia</taxon>
        <taxon>Myxococcales</taxon>
        <taxon>Cystobacterineae</taxon>
        <taxon>Myxococcaceae</taxon>
        <taxon>Myxococcus</taxon>
    </lineage>
</organism>
<name>A0ABX7N5Y4_9BACT</name>
<dbReference type="InterPro" id="IPR022409">
    <property type="entry name" value="PKD/Chitinase_dom"/>
</dbReference>
<dbReference type="Proteomes" id="UP000663090">
    <property type="component" value="Chromosome"/>
</dbReference>
<dbReference type="PANTHER" id="PTHR36842:SF1">
    <property type="entry name" value="PROTEIN TOLB"/>
    <property type="match status" value="1"/>
</dbReference>
<evidence type="ECO:0000313" key="3">
    <source>
        <dbReference type="EMBL" id="QSQ14187.1"/>
    </source>
</evidence>
<dbReference type="Pfam" id="PF18911">
    <property type="entry name" value="PKD_4"/>
    <property type="match status" value="2"/>
</dbReference>
<evidence type="ECO:0000256" key="1">
    <source>
        <dbReference type="SAM" id="MobiDB-lite"/>
    </source>
</evidence>
<dbReference type="SUPFAM" id="SSF49299">
    <property type="entry name" value="PKD domain"/>
    <property type="match status" value="2"/>
</dbReference>